<evidence type="ECO:0000313" key="2">
    <source>
        <dbReference type="Proteomes" id="UP000247612"/>
    </source>
</evidence>
<proteinExistence type="predicted"/>
<dbReference type="AlphaFoldDB" id="A0A318KZD3"/>
<accession>A0A318KZD3</accession>
<name>A0A318KZD3_9FIRM</name>
<sequence>MRNFIEALTSESKNPALPETLNYFGKLIGSWQIDYVECDNSRAIKGEWHFTWALEGMAVQDVIILPGYEYGTSLRIYNPNTCAWDVAYGYTGKIFRLEAKKQEDMIVLTNIDDENRKWIFTDIDDHQFHWLNVTVKENEWHINAKIDGQRVR</sequence>
<organism evidence="1 2">
    <name type="scientific">Dielma fastidiosa</name>
    <dbReference type="NCBI Taxonomy" id="1034346"/>
    <lineage>
        <taxon>Bacteria</taxon>
        <taxon>Bacillati</taxon>
        <taxon>Bacillota</taxon>
        <taxon>Erysipelotrichia</taxon>
        <taxon>Erysipelotrichales</taxon>
        <taxon>Erysipelotrichaceae</taxon>
        <taxon>Dielma</taxon>
    </lineage>
</organism>
<dbReference type="RefSeq" id="WP_022939182.1">
    <property type="nucleotide sequence ID" value="NZ_CABKRQ010000008.1"/>
</dbReference>
<dbReference type="OrthoDB" id="9814791at2"/>
<reference evidence="1 2" key="1">
    <citation type="submission" date="2018-05" db="EMBL/GenBank/DDBJ databases">
        <title>Genomic Encyclopedia of Type Strains, Phase IV (KMG-IV): sequencing the most valuable type-strain genomes for metagenomic binning, comparative biology and taxonomic classification.</title>
        <authorList>
            <person name="Goeker M."/>
        </authorList>
    </citation>
    <scope>NUCLEOTIDE SEQUENCE [LARGE SCALE GENOMIC DNA]</scope>
    <source>
        <strain evidence="1 2">JC118</strain>
    </source>
</reference>
<dbReference type="Proteomes" id="UP000247612">
    <property type="component" value="Unassembled WGS sequence"/>
</dbReference>
<keyword evidence="2" id="KW-1185">Reference proteome</keyword>
<gene>
    <name evidence="1" type="ORF">DES51_107154</name>
</gene>
<dbReference type="STRING" id="1034346.GCA_000313565_02899"/>
<evidence type="ECO:0008006" key="3">
    <source>
        <dbReference type="Google" id="ProtNLM"/>
    </source>
</evidence>
<dbReference type="EMBL" id="QJKH01000007">
    <property type="protein sequence ID" value="PXX78613.1"/>
    <property type="molecule type" value="Genomic_DNA"/>
</dbReference>
<protein>
    <recommendedName>
        <fullName evidence="3">DUF1579 domain-containing protein</fullName>
    </recommendedName>
</protein>
<evidence type="ECO:0000313" key="1">
    <source>
        <dbReference type="EMBL" id="PXX78613.1"/>
    </source>
</evidence>
<comment type="caution">
    <text evidence="1">The sequence shown here is derived from an EMBL/GenBank/DDBJ whole genome shotgun (WGS) entry which is preliminary data.</text>
</comment>